<feature type="domain" description="Plastocyanin-like" evidence="7">
    <location>
        <begin position="109"/>
        <end position="225"/>
    </location>
</feature>
<dbReference type="InterPro" id="IPR011706">
    <property type="entry name" value="Cu-oxidase_C"/>
</dbReference>
<keyword evidence="3" id="KW-0560">Oxidoreductase</keyword>
<dbReference type="PROSITE" id="PS00080">
    <property type="entry name" value="MULTICOPPER_OXIDASE2"/>
    <property type="match status" value="1"/>
</dbReference>
<dbReference type="InterPro" id="IPR008972">
    <property type="entry name" value="Cupredoxin"/>
</dbReference>
<proteinExistence type="inferred from homology"/>
<comment type="similarity">
    <text evidence="1">Belongs to the multicopper oxidase family.</text>
</comment>
<dbReference type="PANTHER" id="PTHR11709:SF71">
    <property type="entry name" value="OXIDOREDUCTASE TPCJ"/>
    <property type="match status" value="1"/>
</dbReference>
<organism evidence="8 9">
    <name type="scientific">Viridothelium virens</name>
    <name type="common">Speckled blister lichen</name>
    <name type="synonym">Trypethelium virens</name>
    <dbReference type="NCBI Taxonomy" id="1048519"/>
    <lineage>
        <taxon>Eukaryota</taxon>
        <taxon>Fungi</taxon>
        <taxon>Dikarya</taxon>
        <taxon>Ascomycota</taxon>
        <taxon>Pezizomycotina</taxon>
        <taxon>Dothideomycetes</taxon>
        <taxon>Dothideomycetes incertae sedis</taxon>
        <taxon>Trypetheliales</taxon>
        <taxon>Trypetheliaceae</taxon>
        <taxon>Viridothelium</taxon>
    </lineage>
</organism>
<dbReference type="OrthoDB" id="2121828at2759"/>
<evidence type="ECO:0000256" key="2">
    <source>
        <dbReference type="ARBA" id="ARBA00022723"/>
    </source>
</evidence>
<reference evidence="8" key="1">
    <citation type="journal article" date="2020" name="Stud. Mycol.">
        <title>101 Dothideomycetes genomes: a test case for predicting lifestyles and emergence of pathogens.</title>
        <authorList>
            <person name="Haridas S."/>
            <person name="Albert R."/>
            <person name="Binder M."/>
            <person name="Bloem J."/>
            <person name="Labutti K."/>
            <person name="Salamov A."/>
            <person name="Andreopoulos B."/>
            <person name="Baker S."/>
            <person name="Barry K."/>
            <person name="Bills G."/>
            <person name="Bluhm B."/>
            <person name="Cannon C."/>
            <person name="Castanera R."/>
            <person name="Culley D."/>
            <person name="Daum C."/>
            <person name="Ezra D."/>
            <person name="Gonzalez J."/>
            <person name="Henrissat B."/>
            <person name="Kuo A."/>
            <person name="Liang C."/>
            <person name="Lipzen A."/>
            <person name="Lutzoni F."/>
            <person name="Magnuson J."/>
            <person name="Mondo S."/>
            <person name="Nolan M."/>
            <person name="Ohm R."/>
            <person name="Pangilinan J."/>
            <person name="Park H.-J."/>
            <person name="Ramirez L."/>
            <person name="Alfaro M."/>
            <person name="Sun H."/>
            <person name="Tritt A."/>
            <person name="Yoshinaga Y."/>
            <person name="Zwiers L.-H."/>
            <person name="Turgeon B."/>
            <person name="Goodwin S."/>
            <person name="Spatafora J."/>
            <person name="Crous P."/>
            <person name="Grigoriev I."/>
        </authorList>
    </citation>
    <scope>NUCLEOTIDE SEQUENCE</scope>
    <source>
        <strain evidence="8">Tuck. ex Michener</strain>
    </source>
</reference>
<feature type="domain" description="Plastocyanin-like" evidence="6">
    <location>
        <begin position="501"/>
        <end position="617"/>
    </location>
</feature>
<sequence length="653" mass="71991">MGFLNACWDAFLFVSSFNPLHGYNRDQQPLSLTHGSTEEPLVAVTSFRPPNSSITCQYPTGWTSCGSANNRTCWLKNTGKVSGPSEYDIYTEYENAWPTGVLREYWLSVTETPLFPDGYLKPTGLVFNNTYPGPVLEACWGDTIRVHVTNFISTEGSTIHWHGIRQLGTNQMDGVNGVTQCPIAQNDTFTYQFLAQQYGHTWYHSHYQTQYSDGVMGGLVIHGPSSANYDEAFSPALINDWVHANSTDVLNQELVGGGPLANSIVFNGTGNFRCSDLDPFCCNTAIAKVRDNRCPVNTTGSPVPAGGPFVKTFQYGKRYLLRLVNSSAGSMFIFSIDGHELEVIATDLVPIKPYTTGSLFIGIGQRYQVVVTAKQNTTSTQGQYWIRTRVATGCGSVEEDDEETGIIRYTNTTFPPTTVANDGKTDCVDEPVDSLVPVVQWNVTSLDNAKTEAELNQYSFVADISNATFEHFNRWELTFTPLFLNYSNPSLLNISGTLNDPNYAAINYDFQGNFVVLVVDGINLGNIPKKNVPIAHPIHMHGHDFVILDQSNASFDASKALQSFNFKNPPRRDVALLPAGGYLALGFQPDNPGIWLVHCHIAWHASSGLALQIFERTEAIPSALGKGALNVTEKVCANWDKWDLKFNQTDSGI</sequence>
<evidence type="ECO:0000259" key="6">
    <source>
        <dbReference type="Pfam" id="PF07731"/>
    </source>
</evidence>
<dbReference type="PANTHER" id="PTHR11709">
    <property type="entry name" value="MULTI-COPPER OXIDASE"/>
    <property type="match status" value="1"/>
</dbReference>
<dbReference type="Pfam" id="PF07732">
    <property type="entry name" value="Cu-oxidase_3"/>
    <property type="match status" value="1"/>
</dbReference>
<dbReference type="AlphaFoldDB" id="A0A6A6H5B0"/>
<dbReference type="CDD" id="cd13901">
    <property type="entry name" value="CuRO_3_MaLCC_like"/>
    <property type="match status" value="1"/>
</dbReference>
<dbReference type="CDD" id="cd13880">
    <property type="entry name" value="CuRO_2_MaLCC_like"/>
    <property type="match status" value="1"/>
</dbReference>
<dbReference type="EMBL" id="ML991810">
    <property type="protein sequence ID" value="KAF2233008.1"/>
    <property type="molecule type" value="Genomic_DNA"/>
</dbReference>
<evidence type="ECO:0000256" key="4">
    <source>
        <dbReference type="ARBA" id="ARBA00023008"/>
    </source>
</evidence>
<evidence type="ECO:0000256" key="3">
    <source>
        <dbReference type="ARBA" id="ARBA00023002"/>
    </source>
</evidence>
<dbReference type="InterPro" id="IPR001117">
    <property type="entry name" value="Cu-oxidase_2nd"/>
</dbReference>
<gene>
    <name evidence="8" type="ORF">EV356DRAFT_534103</name>
</gene>
<dbReference type="Gene3D" id="2.60.40.420">
    <property type="entry name" value="Cupredoxins - blue copper proteins"/>
    <property type="match status" value="3"/>
</dbReference>
<keyword evidence="2" id="KW-0479">Metal-binding</keyword>
<evidence type="ECO:0000313" key="8">
    <source>
        <dbReference type="EMBL" id="KAF2233008.1"/>
    </source>
</evidence>
<feature type="domain" description="Plastocyanin-like" evidence="5">
    <location>
        <begin position="237"/>
        <end position="411"/>
    </location>
</feature>
<evidence type="ECO:0000313" key="9">
    <source>
        <dbReference type="Proteomes" id="UP000800092"/>
    </source>
</evidence>
<dbReference type="Proteomes" id="UP000800092">
    <property type="component" value="Unassembled WGS sequence"/>
</dbReference>
<dbReference type="Pfam" id="PF00394">
    <property type="entry name" value="Cu-oxidase"/>
    <property type="match status" value="1"/>
</dbReference>
<dbReference type="Pfam" id="PF07731">
    <property type="entry name" value="Cu-oxidase_2"/>
    <property type="match status" value="1"/>
</dbReference>
<dbReference type="PROSITE" id="PS00079">
    <property type="entry name" value="MULTICOPPER_OXIDASE1"/>
    <property type="match status" value="1"/>
</dbReference>
<accession>A0A6A6H5B0</accession>
<dbReference type="CDD" id="cd13854">
    <property type="entry name" value="CuRO_1_MaLCC_like"/>
    <property type="match status" value="1"/>
</dbReference>
<protein>
    <submittedName>
        <fullName evidence="8">Multicopper oxidase</fullName>
    </submittedName>
</protein>
<keyword evidence="9" id="KW-1185">Reference proteome</keyword>
<evidence type="ECO:0000259" key="7">
    <source>
        <dbReference type="Pfam" id="PF07732"/>
    </source>
</evidence>
<dbReference type="GO" id="GO:0016491">
    <property type="term" value="F:oxidoreductase activity"/>
    <property type="evidence" value="ECO:0007669"/>
    <property type="project" value="UniProtKB-KW"/>
</dbReference>
<dbReference type="SUPFAM" id="SSF49503">
    <property type="entry name" value="Cupredoxins"/>
    <property type="match status" value="3"/>
</dbReference>
<dbReference type="InterPro" id="IPR033138">
    <property type="entry name" value="Cu_oxidase_CS"/>
</dbReference>
<dbReference type="FunFam" id="2.60.40.420:FF:000021">
    <property type="entry name" value="Extracellular dihydrogeodin oxidase/laccase"/>
    <property type="match status" value="1"/>
</dbReference>
<dbReference type="InterPro" id="IPR045087">
    <property type="entry name" value="Cu-oxidase_fam"/>
</dbReference>
<evidence type="ECO:0000259" key="5">
    <source>
        <dbReference type="Pfam" id="PF00394"/>
    </source>
</evidence>
<dbReference type="InterPro" id="IPR002355">
    <property type="entry name" value="Cu_oxidase_Cu_BS"/>
</dbReference>
<dbReference type="InterPro" id="IPR011707">
    <property type="entry name" value="Cu-oxidase-like_N"/>
</dbReference>
<name>A0A6A6H5B0_VIRVR</name>
<evidence type="ECO:0000256" key="1">
    <source>
        <dbReference type="ARBA" id="ARBA00010609"/>
    </source>
</evidence>
<dbReference type="GO" id="GO:0005507">
    <property type="term" value="F:copper ion binding"/>
    <property type="evidence" value="ECO:0007669"/>
    <property type="project" value="InterPro"/>
</dbReference>
<keyword evidence="4" id="KW-0186">Copper</keyword>